<keyword evidence="2" id="KW-1185">Reference proteome</keyword>
<dbReference type="Gene3D" id="2.60.40.10">
    <property type="entry name" value="Immunoglobulins"/>
    <property type="match status" value="1"/>
</dbReference>
<evidence type="ECO:0000313" key="2">
    <source>
        <dbReference type="Proteomes" id="UP000320811"/>
    </source>
</evidence>
<evidence type="ECO:0000313" key="1">
    <source>
        <dbReference type="EMBL" id="TWF40335.1"/>
    </source>
</evidence>
<dbReference type="EMBL" id="VIWO01000004">
    <property type="protein sequence ID" value="TWF40335.1"/>
    <property type="molecule type" value="Genomic_DNA"/>
</dbReference>
<dbReference type="RefSeq" id="WP_145670313.1">
    <property type="nucleotide sequence ID" value="NZ_VIWO01000004.1"/>
</dbReference>
<dbReference type="Proteomes" id="UP000320811">
    <property type="component" value="Unassembled WGS sequence"/>
</dbReference>
<reference evidence="1 2" key="1">
    <citation type="submission" date="2019-06" db="EMBL/GenBank/DDBJ databases">
        <title>Sorghum-associated microbial communities from plants grown in Nebraska, USA.</title>
        <authorList>
            <person name="Schachtman D."/>
        </authorList>
    </citation>
    <scope>NUCLEOTIDE SEQUENCE [LARGE SCALE GENOMIC DNA]</scope>
    <source>
        <strain evidence="1 2">1209</strain>
    </source>
</reference>
<dbReference type="AlphaFoldDB" id="A0A561PQD1"/>
<name>A0A561PQD1_9BACT</name>
<proteinExistence type="predicted"/>
<protein>
    <submittedName>
        <fullName evidence="1">Uncharacterized protein</fullName>
    </submittedName>
</protein>
<dbReference type="OrthoDB" id="633506at2"/>
<gene>
    <name evidence="1" type="ORF">FHW36_10417</name>
</gene>
<accession>A0A561PQD1</accession>
<organism evidence="1 2">
    <name type="scientific">Chitinophaga polysaccharea</name>
    <dbReference type="NCBI Taxonomy" id="1293035"/>
    <lineage>
        <taxon>Bacteria</taxon>
        <taxon>Pseudomonadati</taxon>
        <taxon>Bacteroidota</taxon>
        <taxon>Chitinophagia</taxon>
        <taxon>Chitinophagales</taxon>
        <taxon>Chitinophagaceae</taxon>
        <taxon>Chitinophaga</taxon>
    </lineage>
</organism>
<comment type="caution">
    <text evidence="1">The sequence shown here is derived from an EMBL/GenBank/DDBJ whole genome shotgun (WGS) entry which is preliminary data.</text>
</comment>
<sequence>MRYLLWLPLMFGMALQVKGQVSMTVQLPPAGILQKTQLWNIVLVSVSERPENVRVMLRLSDLRTNQPLLTGISRNITLNKGARLLQMQDVEPVQYEYISRIVDPGVNGFFTAGNYLACYSIVAEVADKKATVGEDCVSFTVEPASPALLNMPANGSILETTLPQFSWLPPAPVSIFNDLNYDLTLVEMKPSQSAAEAVQQNIPVYRSNYNKYLFANYPASAPRLDTGKQYAWTITVRNGAQLAGQTEVWTFRLKGLPMKQAENESAYLQLKKELDASIVTSGGNTLHFNYRNEPGDSVVTCEVLALDNNSVLVFKNTLAVRPGENLIRLPLGGKTHLEEGRHYLLRLTNSRREYWYLQFIYSKPENRGN</sequence>
<dbReference type="InterPro" id="IPR013783">
    <property type="entry name" value="Ig-like_fold"/>
</dbReference>